<proteinExistence type="predicted"/>
<keyword evidence="2" id="KW-1185">Reference proteome</keyword>
<dbReference type="EMBL" id="JH413843">
    <property type="protein sequence ID" value="EHL29913.1"/>
    <property type="molecule type" value="Genomic_DNA"/>
</dbReference>
<evidence type="ECO:0000313" key="1">
    <source>
        <dbReference type="EMBL" id="EHL29913.1"/>
    </source>
</evidence>
<accession>G9ESD2</accession>
<dbReference type="HOGENOM" id="CLU_3154352_0_0_6"/>
<dbReference type="InParanoid" id="G9ESD2"/>
<name>G9ESD2_9GAMM</name>
<gene>
    <name evidence="1" type="ORF">LDG_8205</name>
</gene>
<dbReference type="Proteomes" id="UP000002770">
    <property type="component" value="Unassembled WGS sequence"/>
</dbReference>
<dbReference type="AlphaFoldDB" id="G9ESD2"/>
<dbReference type="STRING" id="658187.LDG_8205"/>
<reference evidence="1 2" key="1">
    <citation type="journal article" date="2011" name="BMC Genomics">
        <title>Insight into cross-talk between intra-amoebal pathogens.</title>
        <authorList>
            <person name="Gimenez G."/>
            <person name="Bertelli C."/>
            <person name="Moliner C."/>
            <person name="Robert C."/>
            <person name="Raoult D."/>
            <person name="Fournier P.E."/>
            <person name="Greub G."/>
        </authorList>
    </citation>
    <scope>NUCLEOTIDE SEQUENCE [LARGE SCALE GENOMIC DNA]</scope>
    <source>
        <strain evidence="1 2">LLAP12</strain>
    </source>
</reference>
<protein>
    <submittedName>
        <fullName evidence="1">Uncharacterized protein</fullName>
    </submittedName>
</protein>
<evidence type="ECO:0000313" key="2">
    <source>
        <dbReference type="Proteomes" id="UP000002770"/>
    </source>
</evidence>
<sequence length="48" mass="5192">MLCLGSLCEKPDDSVGYCGYSWGKISGGGTLLFSWPKQVDFLCSDAKK</sequence>
<organism evidence="1 2">
    <name type="scientific">Legionella drancourtii LLAP12</name>
    <dbReference type="NCBI Taxonomy" id="658187"/>
    <lineage>
        <taxon>Bacteria</taxon>
        <taxon>Pseudomonadati</taxon>
        <taxon>Pseudomonadota</taxon>
        <taxon>Gammaproteobacteria</taxon>
        <taxon>Legionellales</taxon>
        <taxon>Legionellaceae</taxon>
        <taxon>Legionella</taxon>
    </lineage>
</organism>